<organism evidence="1 2">
    <name type="scientific">Anaeromicropila populeti</name>
    <dbReference type="NCBI Taxonomy" id="37658"/>
    <lineage>
        <taxon>Bacteria</taxon>
        <taxon>Bacillati</taxon>
        <taxon>Bacillota</taxon>
        <taxon>Clostridia</taxon>
        <taxon>Lachnospirales</taxon>
        <taxon>Lachnospiraceae</taxon>
        <taxon>Anaeromicropila</taxon>
    </lineage>
</organism>
<name>A0A1I6KSA1_9FIRM</name>
<dbReference type="STRING" id="37658.SAMN05661086_02620"/>
<protein>
    <submittedName>
        <fullName evidence="1">Stage II sporulation protein</fullName>
    </submittedName>
</protein>
<dbReference type="AlphaFoldDB" id="A0A1I6KSA1"/>
<dbReference type="EMBL" id="FOYZ01000010">
    <property type="protein sequence ID" value="SFR93800.1"/>
    <property type="molecule type" value="Genomic_DNA"/>
</dbReference>
<proteinExistence type="predicted"/>
<evidence type="ECO:0000313" key="2">
    <source>
        <dbReference type="Proteomes" id="UP000199659"/>
    </source>
</evidence>
<sequence length="298" mass="33334">MSRIFVYPAQMTTTSKGMLRVDCTSALGNRPVEGAVVRIAYSDEPNVILEEVTTDSIGRTVEIELSAPDIEYSLQPSEVRPYTTYNVSVQAVGFEEFSVKNVEILPDQLAIQNANLIPFLDEEQQPTAEMFVIGPHTLYGEYPPKIAEDEIKPLKESGEIVLSSVVIPEYIIVHNGPPTDPAAPNYYVKYKDYIKNVASSEIYATWPEASIMANILAIQSFALNRVFTEWYKNKGYNFTITSSTAYDQKFMPGRNIFSSISSAVDAIFVNYLSRPNVTQPILTQYCDGKRTTCPGWMT</sequence>
<dbReference type="Proteomes" id="UP000199659">
    <property type="component" value="Unassembled WGS sequence"/>
</dbReference>
<evidence type="ECO:0000313" key="1">
    <source>
        <dbReference type="EMBL" id="SFR93800.1"/>
    </source>
</evidence>
<dbReference type="RefSeq" id="WP_143099179.1">
    <property type="nucleotide sequence ID" value="NZ_FOYZ01000010.1"/>
</dbReference>
<reference evidence="1 2" key="1">
    <citation type="submission" date="2016-10" db="EMBL/GenBank/DDBJ databases">
        <authorList>
            <person name="de Groot N.N."/>
        </authorList>
    </citation>
    <scope>NUCLEOTIDE SEQUENCE [LARGE SCALE GENOMIC DNA]</scope>
    <source>
        <strain evidence="1 2">743A</strain>
    </source>
</reference>
<dbReference type="OrthoDB" id="2933491at2"/>
<keyword evidence="2" id="KW-1185">Reference proteome</keyword>
<gene>
    <name evidence="1" type="ORF">SAMN05661086_02620</name>
</gene>
<accession>A0A1I6KSA1</accession>